<dbReference type="EMBL" id="BSYK01000001">
    <property type="protein sequence ID" value="GMG71816.1"/>
    <property type="molecule type" value="Genomic_DNA"/>
</dbReference>
<dbReference type="Gene3D" id="1.10.3230.10">
    <property type="entry name" value="YqbG-like"/>
    <property type="match status" value="1"/>
</dbReference>
<dbReference type="InterPro" id="IPR036558">
    <property type="entry name" value="YqbG-like_sf"/>
</dbReference>
<name>A0AAX6BDI7_PRIMG</name>
<protein>
    <recommendedName>
        <fullName evidence="3">Phage gp6-like head-tail connector protein</fullName>
    </recommendedName>
</protein>
<sequence>MPYATVTEVKERVSFSEIAALTDIKIQGYIDRATSWIHREAQRKFKSETDEDLLADLRTATVLLVEYLWYQDNPDIKESSLSPIETEKIGSYSYTMRDVQTVDSIKEREYEGTRTGIKELDLILQSLKQDIPTGISFFSISGPSSGYGV</sequence>
<dbReference type="RefSeq" id="WP_205663793.1">
    <property type="nucleotide sequence ID" value="NZ_BSYK01000001.1"/>
</dbReference>
<comment type="caution">
    <text evidence="1">The sequence shown here is derived from an EMBL/GenBank/DDBJ whole genome shotgun (WGS) entry which is preliminary data.</text>
</comment>
<proteinExistence type="predicted"/>
<accession>A0AAX6BDI7</accession>
<dbReference type="Proteomes" id="UP001165240">
    <property type="component" value="Unassembled WGS sequence"/>
</dbReference>
<evidence type="ECO:0008006" key="3">
    <source>
        <dbReference type="Google" id="ProtNLM"/>
    </source>
</evidence>
<gene>
    <name evidence="1" type="ORF">ShirakiTB12_02840</name>
</gene>
<reference evidence="1" key="1">
    <citation type="journal article" date="2024" name="Appl Microbiol">
        <title>Effect of kuratsuki Bacillus and Priestia on Taste of Sake.</title>
        <authorList>
            <person name="Kobayashi K."/>
            <person name="Nishida H."/>
        </authorList>
    </citation>
    <scope>NUCLEOTIDE SEQUENCE</scope>
    <source>
        <strain evidence="1">B-12</strain>
    </source>
</reference>
<dbReference type="SUPFAM" id="SSF116915">
    <property type="entry name" value="Hypothetical protein YqbG"/>
    <property type="match status" value="1"/>
</dbReference>
<organism evidence="1 2">
    <name type="scientific">Priestia megaterium</name>
    <name type="common">Bacillus megaterium</name>
    <dbReference type="NCBI Taxonomy" id="1404"/>
    <lineage>
        <taxon>Bacteria</taxon>
        <taxon>Bacillati</taxon>
        <taxon>Bacillota</taxon>
        <taxon>Bacilli</taxon>
        <taxon>Bacillales</taxon>
        <taxon>Bacillaceae</taxon>
        <taxon>Priestia</taxon>
    </lineage>
</organism>
<dbReference type="AlphaFoldDB" id="A0AAX6BDI7"/>
<evidence type="ECO:0000313" key="2">
    <source>
        <dbReference type="Proteomes" id="UP001165240"/>
    </source>
</evidence>
<evidence type="ECO:0000313" key="1">
    <source>
        <dbReference type="EMBL" id="GMG71816.1"/>
    </source>
</evidence>